<name>A0A9N8EQ93_9STRA</name>
<dbReference type="GO" id="GO:0016887">
    <property type="term" value="F:ATP hydrolysis activity"/>
    <property type="evidence" value="ECO:0007669"/>
    <property type="project" value="InterPro"/>
</dbReference>
<evidence type="ECO:0000259" key="9">
    <source>
        <dbReference type="PROSITE" id="PS50893"/>
    </source>
</evidence>
<evidence type="ECO:0000256" key="8">
    <source>
        <dbReference type="SAM" id="Phobius"/>
    </source>
</evidence>
<evidence type="ECO:0000313" key="12">
    <source>
        <dbReference type="Proteomes" id="UP001153069"/>
    </source>
</evidence>
<dbReference type="SUPFAM" id="SSF52540">
    <property type="entry name" value="P-loop containing nucleoside triphosphate hydrolases"/>
    <property type="match status" value="1"/>
</dbReference>
<dbReference type="InterPro" id="IPR039421">
    <property type="entry name" value="Type_1_exporter"/>
</dbReference>
<dbReference type="InterPro" id="IPR027417">
    <property type="entry name" value="P-loop_NTPase"/>
</dbReference>
<dbReference type="EMBL" id="CAICTM010001586">
    <property type="protein sequence ID" value="CAB9524808.1"/>
    <property type="molecule type" value="Genomic_DNA"/>
</dbReference>
<dbReference type="GO" id="GO:0005524">
    <property type="term" value="F:ATP binding"/>
    <property type="evidence" value="ECO:0007669"/>
    <property type="project" value="UniProtKB-KW"/>
</dbReference>
<dbReference type="GO" id="GO:0034040">
    <property type="term" value="F:ATPase-coupled lipid transmembrane transporter activity"/>
    <property type="evidence" value="ECO:0007669"/>
    <property type="project" value="TreeGrafter"/>
</dbReference>
<dbReference type="GO" id="GO:0016020">
    <property type="term" value="C:membrane"/>
    <property type="evidence" value="ECO:0007669"/>
    <property type="project" value="UniProtKB-SubCell"/>
</dbReference>
<keyword evidence="3" id="KW-0547">Nucleotide-binding</keyword>
<evidence type="ECO:0000256" key="5">
    <source>
        <dbReference type="ARBA" id="ARBA00022989"/>
    </source>
</evidence>
<dbReference type="InterPro" id="IPR003593">
    <property type="entry name" value="AAA+_ATPase"/>
</dbReference>
<dbReference type="Gene3D" id="1.20.1560.10">
    <property type="entry name" value="ABC transporter type 1, transmembrane domain"/>
    <property type="match status" value="1"/>
</dbReference>
<feature type="coiled-coil region" evidence="7">
    <location>
        <begin position="213"/>
        <end position="240"/>
    </location>
</feature>
<dbReference type="PROSITE" id="PS50893">
    <property type="entry name" value="ABC_TRANSPORTER_2"/>
    <property type="match status" value="1"/>
</dbReference>
<dbReference type="AlphaFoldDB" id="A0A9N8EQ93"/>
<dbReference type="Pfam" id="PF00005">
    <property type="entry name" value="ABC_tran"/>
    <property type="match status" value="1"/>
</dbReference>
<proteinExistence type="predicted"/>
<accession>A0A9N8EQ93</accession>
<keyword evidence="6 8" id="KW-0472">Membrane</keyword>
<keyword evidence="12" id="KW-1185">Reference proteome</keyword>
<keyword evidence="5 8" id="KW-1133">Transmembrane helix</keyword>
<dbReference type="PROSITE" id="PS50929">
    <property type="entry name" value="ABC_TM1F"/>
    <property type="match status" value="1"/>
</dbReference>
<evidence type="ECO:0000313" key="11">
    <source>
        <dbReference type="EMBL" id="CAB9524808.1"/>
    </source>
</evidence>
<evidence type="ECO:0000256" key="3">
    <source>
        <dbReference type="ARBA" id="ARBA00022741"/>
    </source>
</evidence>
<dbReference type="PANTHER" id="PTHR24221">
    <property type="entry name" value="ATP-BINDING CASSETTE SUB-FAMILY B"/>
    <property type="match status" value="1"/>
</dbReference>
<feature type="domain" description="ABC transmembrane type-1" evidence="10">
    <location>
        <begin position="148"/>
        <end position="263"/>
    </location>
</feature>
<comment type="subcellular location">
    <subcellularLocation>
        <location evidence="1">Membrane</location>
        <topology evidence="1">Multi-pass membrane protein</topology>
    </subcellularLocation>
</comment>
<evidence type="ECO:0000259" key="10">
    <source>
        <dbReference type="PROSITE" id="PS50929"/>
    </source>
</evidence>
<dbReference type="OrthoDB" id="546632at2759"/>
<feature type="transmembrane region" description="Helical" evidence="8">
    <location>
        <begin position="149"/>
        <end position="182"/>
    </location>
</feature>
<keyword evidence="4 11" id="KW-0067">ATP-binding</keyword>
<gene>
    <name evidence="11" type="ORF">SEMRO_1588_G284280.1</name>
</gene>
<dbReference type="InterPro" id="IPR036640">
    <property type="entry name" value="ABC1_TM_sf"/>
</dbReference>
<dbReference type="GO" id="GO:0140359">
    <property type="term" value="F:ABC-type transporter activity"/>
    <property type="evidence" value="ECO:0007669"/>
    <property type="project" value="InterPro"/>
</dbReference>
<keyword evidence="2 8" id="KW-0812">Transmembrane</keyword>
<reference evidence="11" key="1">
    <citation type="submission" date="2020-06" db="EMBL/GenBank/DDBJ databases">
        <authorList>
            <consortium name="Plant Systems Biology data submission"/>
        </authorList>
    </citation>
    <scope>NUCLEOTIDE SEQUENCE</scope>
    <source>
        <strain evidence="11">D6</strain>
    </source>
</reference>
<dbReference type="PANTHER" id="PTHR24221:SF261">
    <property type="entry name" value="GLUTATHIONE_L-CYSTEINE TRANSPORT SYSTEM ATP-BINDING_PERMEASE PROTEIN CYDD"/>
    <property type="match status" value="1"/>
</dbReference>
<feature type="transmembrane region" description="Helical" evidence="8">
    <location>
        <begin position="60"/>
        <end position="89"/>
    </location>
</feature>
<evidence type="ECO:0000256" key="4">
    <source>
        <dbReference type="ARBA" id="ARBA00022840"/>
    </source>
</evidence>
<keyword evidence="7" id="KW-0175">Coiled coil</keyword>
<evidence type="ECO:0000256" key="6">
    <source>
        <dbReference type="ARBA" id="ARBA00023136"/>
    </source>
</evidence>
<dbReference type="InterPro" id="IPR003439">
    <property type="entry name" value="ABC_transporter-like_ATP-bd"/>
</dbReference>
<dbReference type="SUPFAM" id="SSF90123">
    <property type="entry name" value="ABC transporter transmembrane region"/>
    <property type="match status" value="1"/>
</dbReference>
<protein>
    <submittedName>
        <fullName evidence="11">Cyclolysin secretion/processing ATP-binding protein CyaB</fullName>
    </submittedName>
</protein>
<evidence type="ECO:0000256" key="1">
    <source>
        <dbReference type="ARBA" id="ARBA00004141"/>
    </source>
</evidence>
<dbReference type="Proteomes" id="UP001153069">
    <property type="component" value="Unassembled WGS sequence"/>
</dbReference>
<sequence length="574" mass="63587">MVKSVPDSLFFALKVSWALLQVIQKWWNSVVLRKLLYVSFAFDERRPTSPLLNFLFLDNLSFFAVMGLTVLCSWSLAAVSALVTSCSLARSKNESRALRMEILTKAVTLPSGTNTNDVAQMANELLVKVKVIEEFQAHVEPFNTKCKVVLVLSLVLSFAFAWYAGLTAVTLFVVTCLVGFGFAKLRKPLQSITEQNSVEMNAFLLDVIRNSTKVQGMNQLKEEQETLGRLEEENNKVLEKELIVAFLSKAVRVFLIGIIPVLIRLEAWFVIESVLQYPAEAFDIASAVMAASLLMDDAHKAITQLIFAKEQEISSIHATKAIHRYIGCSAKSHRGDTKTNKQEDAFLASLTEELSLSSTDSDENVMEMGQAGQKRGHSFARGKIHVLVGESGRGKTTLLNVIGGLLQPQQGSMIFWKGMKTAFVSQHQTLFARTIRENVTYGHSRLPTDQEIWASLDAACVGDFVRSLPNGLDETLVQGEQGVSGGQLQRINLAHLFCSCQDADLIILDEVLSALDPESRKTLLGKLKVFLEGKTAIIVTHHHNLMNDLCAEVHDMSLDPVLNVSEYFEGDVEC</sequence>
<comment type="caution">
    <text evidence="11">The sequence shown here is derived from an EMBL/GenBank/DDBJ whole genome shotgun (WGS) entry which is preliminary data.</text>
</comment>
<dbReference type="SMART" id="SM00382">
    <property type="entry name" value="AAA"/>
    <property type="match status" value="1"/>
</dbReference>
<evidence type="ECO:0000256" key="2">
    <source>
        <dbReference type="ARBA" id="ARBA00022692"/>
    </source>
</evidence>
<organism evidence="11 12">
    <name type="scientific">Seminavis robusta</name>
    <dbReference type="NCBI Taxonomy" id="568900"/>
    <lineage>
        <taxon>Eukaryota</taxon>
        <taxon>Sar</taxon>
        <taxon>Stramenopiles</taxon>
        <taxon>Ochrophyta</taxon>
        <taxon>Bacillariophyta</taxon>
        <taxon>Bacillariophyceae</taxon>
        <taxon>Bacillariophycidae</taxon>
        <taxon>Naviculales</taxon>
        <taxon>Naviculaceae</taxon>
        <taxon>Seminavis</taxon>
    </lineage>
</organism>
<feature type="domain" description="ABC transporter" evidence="9">
    <location>
        <begin position="356"/>
        <end position="574"/>
    </location>
</feature>
<dbReference type="InterPro" id="IPR011527">
    <property type="entry name" value="ABC1_TM_dom"/>
</dbReference>
<dbReference type="Gene3D" id="3.40.50.300">
    <property type="entry name" value="P-loop containing nucleotide triphosphate hydrolases"/>
    <property type="match status" value="1"/>
</dbReference>
<evidence type="ECO:0000256" key="7">
    <source>
        <dbReference type="SAM" id="Coils"/>
    </source>
</evidence>